<dbReference type="GO" id="GO:0007254">
    <property type="term" value="P:JNK cascade"/>
    <property type="evidence" value="ECO:0007669"/>
    <property type="project" value="TreeGrafter"/>
</dbReference>
<accession>G0MFL7</accession>
<feature type="region of interest" description="Disordered" evidence="8">
    <location>
        <begin position="1"/>
        <end position="32"/>
    </location>
</feature>
<dbReference type="InterPro" id="IPR017441">
    <property type="entry name" value="Protein_kinase_ATP_BS"/>
</dbReference>
<dbReference type="PROSITE" id="PS00107">
    <property type="entry name" value="PROTEIN_KINASE_ATP"/>
    <property type="match status" value="1"/>
</dbReference>
<reference evidence="11" key="1">
    <citation type="submission" date="2011-07" db="EMBL/GenBank/DDBJ databases">
        <authorList>
            <consortium name="Caenorhabditis brenneri Sequencing and Analysis Consortium"/>
            <person name="Wilson R.K."/>
        </authorList>
    </citation>
    <scope>NUCLEOTIDE SEQUENCE [LARGE SCALE GENOMIC DNA]</scope>
    <source>
        <strain evidence="11">PB2801</strain>
    </source>
</reference>
<keyword evidence="4 7" id="KW-0547">Nucleotide-binding</keyword>
<keyword evidence="2" id="KW-0723">Serine/threonine-protein kinase</keyword>
<dbReference type="PANTHER" id="PTHR46716:SF1">
    <property type="entry name" value="MITOGEN-ACTIVATED PROTEIN KINASE KINASE KINASE 7"/>
    <property type="match status" value="1"/>
</dbReference>
<feature type="region of interest" description="Disordered" evidence="8">
    <location>
        <begin position="316"/>
        <end position="441"/>
    </location>
</feature>
<dbReference type="GO" id="GO:0004709">
    <property type="term" value="F:MAP kinase kinase kinase activity"/>
    <property type="evidence" value="ECO:0007669"/>
    <property type="project" value="TreeGrafter"/>
</dbReference>
<evidence type="ECO:0000313" key="10">
    <source>
        <dbReference type="EMBL" id="EGT54240.1"/>
    </source>
</evidence>
<dbReference type="Pfam" id="PF00069">
    <property type="entry name" value="Pkinase"/>
    <property type="match status" value="1"/>
</dbReference>
<dbReference type="eggNOG" id="KOG0192">
    <property type="taxonomic scope" value="Eukaryota"/>
</dbReference>
<sequence>MEVSSHSKPSSSSSSHSPSPASVASSQRRTRDSGLCSTSEIIEIPSYCIDNLNSHQLGKGTYGIVEKTKYRKSKKHDFKPAAIKYTSPLHLSTLIREAKIMWALKDNPNIIEIYGIYRDPRHGTGVVMEYMDCGSMADLVYDRKSIDYTIDHAASWLLQLSSAVNTFHIAQQVHRDLKLQNMLLCNRYRTMKLCDFGTFTAMHQSMTSNRGTPITMAPEVFRCENYDTKSDIYSIGIIMWQIIARNHPYNRNLSVPGLLYNVAVANLRPPELEVNEILSDFYKKCWHENPDERPTAADCVEYFEILKRQYPKGDVPLSDANINGPAATPPPRAYRPSPLGSASGSGLGTNGRTPTASNHLNPSAVNAHRRNRSETIQTKPGELPYPEGDGETSASGVFRVPRSQSEAKHLRDAVRAKSGQRQPHREAPAPPGGNRRDSNDEERNAVFMELSRDERTSAVEPDYTDQKSLAIYHEHGSSNKELADALVLKKEVMRAKHEKLSRWPQHERHSELLERKNYLEREIAKYEWKSEDDDSIISERL</sequence>
<comment type="similarity">
    <text evidence="1">Belongs to the protein kinase superfamily. STE Ser/Thr protein kinase family. MAP kinase kinase kinase subfamily.</text>
</comment>
<dbReference type="PROSITE" id="PS50011">
    <property type="entry name" value="PROTEIN_KINASE_DOM"/>
    <property type="match status" value="1"/>
</dbReference>
<feature type="compositionally biased region" description="Polar residues" evidence="8">
    <location>
        <begin position="350"/>
        <end position="364"/>
    </location>
</feature>
<feature type="compositionally biased region" description="Basic and acidic residues" evidence="8">
    <location>
        <begin position="405"/>
        <end position="415"/>
    </location>
</feature>
<protein>
    <recommendedName>
        <fullName evidence="9">Protein kinase domain-containing protein</fullName>
    </recommendedName>
</protein>
<dbReference type="InterPro" id="IPR001245">
    <property type="entry name" value="Ser-Thr/Tyr_kinase_cat_dom"/>
</dbReference>
<evidence type="ECO:0000256" key="5">
    <source>
        <dbReference type="ARBA" id="ARBA00022777"/>
    </source>
</evidence>
<dbReference type="SUPFAM" id="SSF56112">
    <property type="entry name" value="Protein kinase-like (PK-like)"/>
    <property type="match status" value="1"/>
</dbReference>
<feature type="domain" description="Protein kinase" evidence="9">
    <location>
        <begin position="51"/>
        <end position="306"/>
    </location>
</feature>
<dbReference type="InParanoid" id="G0MFL7"/>
<keyword evidence="11" id="KW-1185">Reference proteome</keyword>
<dbReference type="HOGENOM" id="CLU_509264_0_0_1"/>
<dbReference type="STRING" id="135651.G0MFL7"/>
<dbReference type="OMA" id="REAKVMW"/>
<dbReference type="InterPro" id="IPR000719">
    <property type="entry name" value="Prot_kinase_dom"/>
</dbReference>
<feature type="compositionally biased region" description="Low complexity" evidence="8">
    <location>
        <begin position="1"/>
        <end position="26"/>
    </location>
</feature>
<dbReference type="PRINTS" id="PR00109">
    <property type="entry name" value="TYRKINASE"/>
</dbReference>
<evidence type="ECO:0000256" key="1">
    <source>
        <dbReference type="ARBA" id="ARBA00006529"/>
    </source>
</evidence>
<dbReference type="Proteomes" id="UP000008068">
    <property type="component" value="Unassembled WGS sequence"/>
</dbReference>
<dbReference type="EMBL" id="GL379792">
    <property type="protein sequence ID" value="EGT54240.1"/>
    <property type="molecule type" value="Genomic_DNA"/>
</dbReference>
<dbReference type="OrthoDB" id="10013149at2759"/>
<evidence type="ECO:0000256" key="4">
    <source>
        <dbReference type="ARBA" id="ARBA00022741"/>
    </source>
</evidence>
<dbReference type="FunCoup" id="G0MFL7">
    <property type="interactions" value="2512"/>
</dbReference>
<dbReference type="PANTHER" id="PTHR46716">
    <property type="entry name" value="MITOGEN-ACTIVATED PROTEIN KINASE KINASE KINASE 7"/>
    <property type="match status" value="1"/>
</dbReference>
<evidence type="ECO:0000256" key="3">
    <source>
        <dbReference type="ARBA" id="ARBA00022679"/>
    </source>
</evidence>
<dbReference type="GO" id="GO:0006955">
    <property type="term" value="P:immune response"/>
    <property type="evidence" value="ECO:0007669"/>
    <property type="project" value="TreeGrafter"/>
</dbReference>
<evidence type="ECO:0000259" key="9">
    <source>
        <dbReference type="PROSITE" id="PS50011"/>
    </source>
</evidence>
<evidence type="ECO:0000256" key="8">
    <source>
        <dbReference type="SAM" id="MobiDB-lite"/>
    </source>
</evidence>
<name>G0MFL7_CAEBE</name>
<gene>
    <name evidence="10" type="ORF">CAEBREN_15549</name>
</gene>
<organism evidence="11">
    <name type="scientific">Caenorhabditis brenneri</name>
    <name type="common">Nematode worm</name>
    <dbReference type="NCBI Taxonomy" id="135651"/>
    <lineage>
        <taxon>Eukaryota</taxon>
        <taxon>Metazoa</taxon>
        <taxon>Ecdysozoa</taxon>
        <taxon>Nematoda</taxon>
        <taxon>Chromadorea</taxon>
        <taxon>Rhabditida</taxon>
        <taxon>Rhabditina</taxon>
        <taxon>Rhabditomorpha</taxon>
        <taxon>Rhabditoidea</taxon>
        <taxon>Rhabditidae</taxon>
        <taxon>Peloderinae</taxon>
        <taxon>Caenorhabditis</taxon>
    </lineage>
</organism>
<dbReference type="AlphaFoldDB" id="G0MFL7"/>
<keyword evidence="3" id="KW-0808">Transferase</keyword>
<feature type="binding site" evidence="7">
    <location>
        <position position="84"/>
    </location>
    <ligand>
        <name>ATP</name>
        <dbReference type="ChEBI" id="CHEBI:30616"/>
    </ligand>
</feature>
<evidence type="ECO:0000313" key="11">
    <source>
        <dbReference type="Proteomes" id="UP000008068"/>
    </source>
</evidence>
<evidence type="ECO:0000256" key="2">
    <source>
        <dbReference type="ARBA" id="ARBA00022527"/>
    </source>
</evidence>
<dbReference type="InterPro" id="IPR011009">
    <property type="entry name" value="Kinase-like_dom_sf"/>
</dbReference>
<dbReference type="Gene3D" id="1.10.510.10">
    <property type="entry name" value="Transferase(Phosphotransferase) domain 1"/>
    <property type="match status" value="1"/>
</dbReference>
<evidence type="ECO:0000256" key="7">
    <source>
        <dbReference type="PROSITE-ProRule" id="PRU10141"/>
    </source>
</evidence>
<evidence type="ECO:0000256" key="6">
    <source>
        <dbReference type="ARBA" id="ARBA00022840"/>
    </source>
</evidence>
<keyword evidence="5" id="KW-0418">Kinase</keyword>
<dbReference type="SMART" id="SM00220">
    <property type="entry name" value="S_TKc"/>
    <property type="match status" value="1"/>
</dbReference>
<dbReference type="GO" id="GO:0043123">
    <property type="term" value="P:positive regulation of canonical NF-kappaB signal transduction"/>
    <property type="evidence" value="ECO:0007669"/>
    <property type="project" value="TreeGrafter"/>
</dbReference>
<proteinExistence type="inferred from homology"/>
<keyword evidence="6 7" id="KW-0067">ATP-binding</keyword>
<dbReference type="GO" id="GO:0005524">
    <property type="term" value="F:ATP binding"/>
    <property type="evidence" value="ECO:0007669"/>
    <property type="project" value="UniProtKB-UniRule"/>
</dbReference>